<proteinExistence type="predicted"/>
<sequence>MTSLVLYCSQIGILLPGSEGGYVIAEATAPVAGPSSAGRGKVSPESAEIKGVKKADLKVASRANTDNEGGARANDGRGHFSKFGGRVDADQDYNEKLRTTWTIKSLGSTSTQSILRCRSSCGRVYQGRHWFCGSTTTLLSYLCLSCTSWL</sequence>
<keyword evidence="2" id="KW-1185">Reference proteome</keyword>
<organism evidence="1 2">
    <name type="scientific">Physcomitrium patens</name>
    <name type="common">Spreading-leaved earth moss</name>
    <name type="synonym">Physcomitrella patens</name>
    <dbReference type="NCBI Taxonomy" id="3218"/>
    <lineage>
        <taxon>Eukaryota</taxon>
        <taxon>Viridiplantae</taxon>
        <taxon>Streptophyta</taxon>
        <taxon>Embryophyta</taxon>
        <taxon>Bryophyta</taxon>
        <taxon>Bryophytina</taxon>
        <taxon>Bryopsida</taxon>
        <taxon>Funariidae</taxon>
        <taxon>Funariales</taxon>
        <taxon>Funariaceae</taxon>
        <taxon>Physcomitrium</taxon>
    </lineage>
</organism>
<dbReference type="Proteomes" id="UP000006727">
    <property type="component" value="Chromosome 1"/>
</dbReference>
<dbReference type="EnsemblPlants" id="Pp3c1_37240V3.4">
    <property type="protein sequence ID" value="Pp3c1_37240V3.4"/>
    <property type="gene ID" value="Pp3c1_37240"/>
</dbReference>
<evidence type="ECO:0000313" key="2">
    <source>
        <dbReference type="Proteomes" id="UP000006727"/>
    </source>
</evidence>
<reference evidence="1 2" key="1">
    <citation type="journal article" date="2008" name="Science">
        <title>The Physcomitrella genome reveals evolutionary insights into the conquest of land by plants.</title>
        <authorList>
            <person name="Rensing S."/>
            <person name="Lang D."/>
            <person name="Zimmer A."/>
            <person name="Terry A."/>
            <person name="Salamov A."/>
            <person name="Shapiro H."/>
            <person name="Nishiyama T."/>
            <person name="Perroud P.-F."/>
            <person name="Lindquist E."/>
            <person name="Kamisugi Y."/>
            <person name="Tanahashi T."/>
            <person name="Sakakibara K."/>
            <person name="Fujita T."/>
            <person name="Oishi K."/>
            <person name="Shin-I T."/>
            <person name="Kuroki Y."/>
            <person name="Toyoda A."/>
            <person name="Suzuki Y."/>
            <person name="Hashimoto A."/>
            <person name="Yamaguchi K."/>
            <person name="Sugano A."/>
            <person name="Kohara Y."/>
            <person name="Fujiyama A."/>
            <person name="Anterola A."/>
            <person name="Aoki S."/>
            <person name="Ashton N."/>
            <person name="Barbazuk W.B."/>
            <person name="Barker E."/>
            <person name="Bennetzen J."/>
            <person name="Bezanilla M."/>
            <person name="Blankenship R."/>
            <person name="Cho S.H."/>
            <person name="Dutcher S."/>
            <person name="Estelle M."/>
            <person name="Fawcett J.A."/>
            <person name="Gundlach H."/>
            <person name="Hanada K."/>
            <person name="Heyl A."/>
            <person name="Hicks K.A."/>
            <person name="Hugh J."/>
            <person name="Lohr M."/>
            <person name="Mayer K."/>
            <person name="Melkozernov A."/>
            <person name="Murata T."/>
            <person name="Nelson D."/>
            <person name="Pils B."/>
            <person name="Prigge M."/>
            <person name="Reiss B."/>
            <person name="Renner T."/>
            <person name="Rombauts S."/>
            <person name="Rushton P."/>
            <person name="Sanderfoot A."/>
            <person name="Schween G."/>
            <person name="Shiu S.-H."/>
            <person name="Stueber K."/>
            <person name="Theodoulou F.L."/>
            <person name="Tu H."/>
            <person name="Van de Peer Y."/>
            <person name="Verrier P.J."/>
            <person name="Waters E."/>
            <person name="Wood A."/>
            <person name="Yang L."/>
            <person name="Cove D."/>
            <person name="Cuming A."/>
            <person name="Hasebe M."/>
            <person name="Lucas S."/>
            <person name="Mishler D.B."/>
            <person name="Reski R."/>
            <person name="Grigoriev I."/>
            <person name="Quatrano R.S."/>
            <person name="Boore J.L."/>
        </authorList>
    </citation>
    <scope>NUCLEOTIDE SEQUENCE [LARGE SCALE GENOMIC DNA]</scope>
    <source>
        <strain evidence="1 2">cv. Gransden 2004</strain>
    </source>
</reference>
<gene>
    <name evidence="1" type="primary">LOC112281522</name>
</gene>
<dbReference type="AlphaFoldDB" id="A0A7I4BYQ1"/>
<accession>A0A7I4BYQ1</accession>
<name>A0A7I4BYQ1_PHYPA</name>
<reference evidence="1 2" key="2">
    <citation type="journal article" date="2018" name="Plant J.">
        <title>The Physcomitrella patens chromosome-scale assembly reveals moss genome structure and evolution.</title>
        <authorList>
            <person name="Lang D."/>
            <person name="Ullrich K.K."/>
            <person name="Murat F."/>
            <person name="Fuchs J."/>
            <person name="Jenkins J."/>
            <person name="Haas F.B."/>
            <person name="Piednoel M."/>
            <person name="Gundlach H."/>
            <person name="Van Bel M."/>
            <person name="Meyberg R."/>
            <person name="Vives C."/>
            <person name="Morata J."/>
            <person name="Symeonidi A."/>
            <person name="Hiss M."/>
            <person name="Muchero W."/>
            <person name="Kamisugi Y."/>
            <person name="Saleh O."/>
            <person name="Blanc G."/>
            <person name="Decker E.L."/>
            <person name="van Gessel N."/>
            <person name="Grimwood J."/>
            <person name="Hayes R.D."/>
            <person name="Graham S.W."/>
            <person name="Gunter L.E."/>
            <person name="McDaniel S.F."/>
            <person name="Hoernstein S.N.W."/>
            <person name="Larsson A."/>
            <person name="Li F.W."/>
            <person name="Perroud P.F."/>
            <person name="Phillips J."/>
            <person name="Ranjan P."/>
            <person name="Rokshar D.S."/>
            <person name="Rothfels C.J."/>
            <person name="Schneider L."/>
            <person name="Shu S."/>
            <person name="Stevenson D.W."/>
            <person name="Thummler F."/>
            <person name="Tillich M."/>
            <person name="Villarreal Aguilar J.C."/>
            <person name="Widiez T."/>
            <person name="Wong G.K."/>
            <person name="Wymore A."/>
            <person name="Zhang Y."/>
            <person name="Zimmer A.D."/>
            <person name="Quatrano R.S."/>
            <person name="Mayer K.F.X."/>
            <person name="Goodstein D."/>
            <person name="Casacuberta J.M."/>
            <person name="Vandepoele K."/>
            <person name="Reski R."/>
            <person name="Cuming A.C."/>
            <person name="Tuskan G.A."/>
            <person name="Maumus F."/>
            <person name="Salse J."/>
            <person name="Schmutz J."/>
            <person name="Rensing S.A."/>
        </authorList>
    </citation>
    <scope>NUCLEOTIDE SEQUENCE [LARGE SCALE GENOMIC DNA]</scope>
    <source>
        <strain evidence="1 2">cv. Gransden 2004</strain>
    </source>
</reference>
<dbReference type="Gramene" id="Pp3c1_37240V3.4">
    <property type="protein sequence ID" value="Pp3c1_37240V3.4"/>
    <property type="gene ID" value="Pp3c1_37240"/>
</dbReference>
<dbReference type="EMBL" id="ABEU02000001">
    <property type="status" value="NOT_ANNOTATED_CDS"/>
    <property type="molecule type" value="Genomic_DNA"/>
</dbReference>
<protein>
    <submittedName>
        <fullName evidence="1">Uncharacterized protein</fullName>
    </submittedName>
</protein>
<evidence type="ECO:0000313" key="1">
    <source>
        <dbReference type="EnsemblPlants" id="Pp3c1_37240V3.4"/>
    </source>
</evidence>
<reference evidence="1" key="3">
    <citation type="submission" date="2020-12" db="UniProtKB">
        <authorList>
            <consortium name="EnsemblPlants"/>
        </authorList>
    </citation>
    <scope>IDENTIFICATION</scope>
</reference>